<feature type="transmembrane region" description="Helical" evidence="1">
    <location>
        <begin position="20"/>
        <end position="48"/>
    </location>
</feature>
<proteinExistence type="predicted"/>
<dbReference type="InterPro" id="IPR002035">
    <property type="entry name" value="VWF_A"/>
</dbReference>
<comment type="caution">
    <text evidence="4">The sequence shown here is derived from an EMBL/GenBank/DDBJ whole genome shotgun (WGS) entry which is preliminary data.</text>
</comment>
<accession>A0A0F9PGZ5</accession>
<dbReference type="InterPro" id="IPR013694">
    <property type="entry name" value="VIT"/>
</dbReference>
<keyword evidence="1" id="KW-1133">Transmembrane helix</keyword>
<dbReference type="SUPFAM" id="SSF53300">
    <property type="entry name" value="vWA-like"/>
    <property type="match status" value="1"/>
</dbReference>
<feature type="domain" description="VWFA" evidence="2">
    <location>
        <begin position="351"/>
        <end position="432"/>
    </location>
</feature>
<dbReference type="InterPro" id="IPR036465">
    <property type="entry name" value="vWFA_dom_sf"/>
</dbReference>
<evidence type="ECO:0000256" key="1">
    <source>
        <dbReference type="SAM" id="Phobius"/>
    </source>
</evidence>
<reference evidence="4" key="1">
    <citation type="journal article" date="2015" name="Nature">
        <title>Complex archaea that bridge the gap between prokaryotes and eukaryotes.</title>
        <authorList>
            <person name="Spang A."/>
            <person name="Saw J.H."/>
            <person name="Jorgensen S.L."/>
            <person name="Zaremba-Niedzwiedzka K."/>
            <person name="Martijn J."/>
            <person name="Lind A.E."/>
            <person name="van Eijk R."/>
            <person name="Schleper C."/>
            <person name="Guy L."/>
            <person name="Ettema T.J."/>
        </authorList>
    </citation>
    <scope>NUCLEOTIDE SEQUENCE</scope>
</reference>
<dbReference type="Pfam" id="PF13768">
    <property type="entry name" value="VWA_3"/>
    <property type="match status" value="1"/>
</dbReference>
<keyword evidence="1" id="KW-0472">Membrane</keyword>
<dbReference type="AlphaFoldDB" id="A0A0F9PGZ5"/>
<dbReference type="PANTHER" id="PTHR45737:SF6">
    <property type="entry name" value="VON WILLEBRAND FACTOR A DOMAIN-CONTAINING PROTEIN 5A"/>
    <property type="match status" value="1"/>
</dbReference>
<evidence type="ECO:0000313" key="4">
    <source>
        <dbReference type="EMBL" id="KKN29424.1"/>
    </source>
</evidence>
<evidence type="ECO:0008006" key="5">
    <source>
        <dbReference type="Google" id="ProtNLM"/>
    </source>
</evidence>
<evidence type="ECO:0000259" key="2">
    <source>
        <dbReference type="PROSITE" id="PS50234"/>
    </source>
</evidence>
<feature type="domain" description="VIT" evidence="3">
    <location>
        <begin position="65"/>
        <end position="193"/>
    </location>
</feature>
<gene>
    <name evidence="4" type="ORF">LCGC14_0844230</name>
</gene>
<feature type="non-terminal residue" evidence="4">
    <location>
        <position position="432"/>
    </location>
</feature>
<dbReference type="PANTHER" id="PTHR45737">
    <property type="entry name" value="VON WILLEBRAND FACTOR A DOMAIN-CONTAINING PROTEIN 5A"/>
    <property type="match status" value="1"/>
</dbReference>
<organism evidence="4">
    <name type="scientific">marine sediment metagenome</name>
    <dbReference type="NCBI Taxonomy" id="412755"/>
    <lineage>
        <taxon>unclassified sequences</taxon>
        <taxon>metagenomes</taxon>
        <taxon>ecological metagenomes</taxon>
    </lineage>
</organism>
<protein>
    <recommendedName>
        <fullName evidence="5">Marine proteobacterial sortase target protein</fullName>
    </recommendedName>
</protein>
<sequence>MSRSTHNTGDSILNSLVNCLAYGAGAGIVISFALICLVLLTGTAHAAVDEDKLARVERLSDLDSGQLVFRAADGHYLTSTGVDTDVDIEVTGLLARVTVSQSFLNPTSQWQEGIYVFPLPETAAVDHLRMKVGERIIEGEIKPKQEARKIYQQAKSAGKRASLIEQQRPNMFTSSVANIAPGDKITVVIEYQQTVTQNQNAFSLRFPMAITPRYIPGKAITNTAEVRDFNGNGWAVNTDQVPDASHITPPVTVTDKNPITLKVHLAAGFPLATVESAYHDVKQAILDNGDRLITLANTVPADRDFELVWQAKASQSPQAALFKQRLNGQDYALLMLNPPSQHALQKTIARELIFVIDTSGSMDGTSIKQARQALQYGLDQLRPQDSFNIIRFSDDTESLFQQARLATQKNIDIAHDFVDWLRADGGTEMAPA</sequence>
<name>A0A0F9PGZ5_9ZZZZ</name>
<dbReference type="PROSITE" id="PS50234">
    <property type="entry name" value="VWFA"/>
    <property type="match status" value="1"/>
</dbReference>
<evidence type="ECO:0000259" key="3">
    <source>
        <dbReference type="PROSITE" id="PS51468"/>
    </source>
</evidence>
<dbReference type="SMART" id="SM00609">
    <property type="entry name" value="VIT"/>
    <property type="match status" value="1"/>
</dbReference>
<dbReference type="Pfam" id="PF08487">
    <property type="entry name" value="VIT"/>
    <property type="match status" value="1"/>
</dbReference>
<dbReference type="Gene3D" id="3.40.50.410">
    <property type="entry name" value="von Willebrand factor, type A domain"/>
    <property type="match status" value="1"/>
</dbReference>
<keyword evidence="1" id="KW-0812">Transmembrane</keyword>
<dbReference type="PROSITE" id="PS51468">
    <property type="entry name" value="VIT"/>
    <property type="match status" value="1"/>
</dbReference>
<dbReference type="EMBL" id="LAZR01002489">
    <property type="protein sequence ID" value="KKN29424.1"/>
    <property type="molecule type" value="Genomic_DNA"/>
</dbReference>